<evidence type="ECO:0000259" key="13">
    <source>
        <dbReference type="PROSITE" id="PS50110"/>
    </source>
</evidence>
<gene>
    <name evidence="14" type="ORF">CITCOLO1_LOCUS18883</name>
</gene>
<evidence type="ECO:0000256" key="9">
    <source>
        <dbReference type="ARBA" id="ARBA00023163"/>
    </source>
</evidence>
<feature type="compositionally biased region" description="Acidic residues" evidence="12">
    <location>
        <begin position="187"/>
        <end position="204"/>
    </location>
</feature>
<keyword evidence="6" id="KW-0805">Transcription regulation</keyword>
<evidence type="ECO:0000256" key="4">
    <source>
        <dbReference type="ARBA" id="ARBA00022864"/>
    </source>
</evidence>
<dbReference type="InterPro" id="IPR045279">
    <property type="entry name" value="ARR-like"/>
</dbReference>
<evidence type="ECO:0000256" key="7">
    <source>
        <dbReference type="ARBA" id="ARBA00023125"/>
    </source>
</evidence>
<keyword evidence="7" id="KW-0238">DNA-binding</keyword>
<dbReference type="InterPro" id="IPR006447">
    <property type="entry name" value="Myb_dom_plants"/>
</dbReference>
<feature type="compositionally biased region" description="Basic and acidic residues" evidence="12">
    <location>
        <begin position="176"/>
        <end position="186"/>
    </location>
</feature>
<evidence type="ECO:0000256" key="2">
    <source>
        <dbReference type="ARBA" id="ARBA00006015"/>
    </source>
</evidence>
<keyword evidence="15" id="KW-1185">Reference proteome</keyword>
<dbReference type="InterPro" id="IPR009057">
    <property type="entry name" value="Homeodomain-like_sf"/>
</dbReference>
<protein>
    <recommendedName>
        <fullName evidence="13">Response regulatory domain-containing protein</fullName>
    </recommendedName>
</protein>
<organism evidence="14 15">
    <name type="scientific">Citrullus colocynthis</name>
    <name type="common">colocynth</name>
    <dbReference type="NCBI Taxonomy" id="252529"/>
    <lineage>
        <taxon>Eukaryota</taxon>
        <taxon>Viridiplantae</taxon>
        <taxon>Streptophyta</taxon>
        <taxon>Embryophyta</taxon>
        <taxon>Tracheophyta</taxon>
        <taxon>Spermatophyta</taxon>
        <taxon>Magnoliopsida</taxon>
        <taxon>eudicotyledons</taxon>
        <taxon>Gunneridae</taxon>
        <taxon>Pentapetalae</taxon>
        <taxon>rosids</taxon>
        <taxon>fabids</taxon>
        <taxon>Cucurbitales</taxon>
        <taxon>Cucurbitaceae</taxon>
        <taxon>Benincaseae</taxon>
        <taxon>Citrullus</taxon>
    </lineage>
</organism>
<dbReference type="SUPFAM" id="SSF46689">
    <property type="entry name" value="Homeodomain-like"/>
    <property type="match status" value="1"/>
</dbReference>
<keyword evidence="8" id="KW-0010">Activator</keyword>
<keyword evidence="5" id="KW-0902">Two-component regulatory system</keyword>
<dbReference type="PIRSF" id="PIRSF036392">
    <property type="entry name" value="RR_ARR_type-B"/>
    <property type="match status" value="1"/>
</dbReference>
<dbReference type="PANTHER" id="PTHR43874">
    <property type="entry name" value="TWO-COMPONENT RESPONSE REGULATOR"/>
    <property type="match status" value="1"/>
</dbReference>
<dbReference type="SUPFAM" id="SSF52172">
    <property type="entry name" value="CheY-like"/>
    <property type="match status" value="1"/>
</dbReference>
<accession>A0ABP0Z428</accession>
<feature type="compositionally biased region" description="Polar residues" evidence="12">
    <location>
        <begin position="147"/>
        <end position="163"/>
    </location>
</feature>
<evidence type="ECO:0000256" key="5">
    <source>
        <dbReference type="ARBA" id="ARBA00023012"/>
    </source>
</evidence>
<evidence type="ECO:0000256" key="3">
    <source>
        <dbReference type="ARBA" id="ARBA00022553"/>
    </source>
</evidence>
<proteinExistence type="inferred from homology"/>
<evidence type="ECO:0000256" key="12">
    <source>
        <dbReference type="SAM" id="MobiDB-lite"/>
    </source>
</evidence>
<comment type="similarity">
    <text evidence="2">Belongs to the ARR family. Type-B subfamily.</text>
</comment>
<dbReference type="Pfam" id="PF00072">
    <property type="entry name" value="Response_reg"/>
    <property type="match status" value="1"/>
</dbReference>
<reference evidence="14 15" key="1">
    <citation type="submission" date="2024-03" db="EMBL/GenBank/DDBJ databases">
        <authorList>
            <person name="Gkanogiannis A."/>
            <person name="Becerra Lopez-Lavalle L."/>
        </authorList>
    </citation>
    <scope>NUCLEOTIDE SEQUENCE [LARGE SCALE GENOMIC DNA]</scope>
</reference>
<comment type="subcellular location">
    <subcellularLocation>
        <location evidence="1">Nucleus</location>
    </subcellularLocation>
</comment>
<dbReference type="EMBL" id="OZ021741">
    <property type="protein sequence ID" value="CAK9326530.1"/>
    <property type="molecule type" value="Genomic_DNA"/>
</dbReference>
<feature type="modified residue" description="4-aspartylphosphate" evidence="11">
    <location>
        <position position="76"/>
    </location>
</feature>
<evidence type="ECO:0000256" key="8">
    <source>
        <dbReference type="ARBA" id="ARBA00023159"/>
    </source>
</evidence>
<evidence type="ECO:0000256" key="1">
    <source>
        <dbReference type="ARBA" id="ARBA00004123"/>
    </source>
</evidence>
<dbReference type="InterPro" id="IPR001789">
    <property type="entry name" value="Sig_transdc_resp-reg_receiver"/>
</dbReference>
<feature type="region of interest" description="Disordered" evidence="12">
    <location>
        <begin position="141"/>
        <end position="215"/>
    </location>
</feature>
<name>A0ABP0Z428_9ROSI</name>
<sequence>MTVEVGRANLVGENEDMDQFPIGMRILAVDDDPICLKVLENLLRKCQYHVTTTNQAVQALKMLRENKNRFDLVISDVNMPDMDGFKLLELVGLEMDLPVIMLSAHSNTKLVKKGVIHGACDYLLKPVRIEELKNIWQHVLRRKKPSAKNQNKRTNGNNTSQSVEGAKGFPPAISTDNEKPGKRQKDQDDDEEGGEEDSTYENDDSSTQKKPRVNWYDGDENLHRKFVAAVNFLGYEKAVPKKILDLMNVEGLTRENVASHLQKYRQYLKKLCSEEAQQCNMMGAFGGKQTSFRPMASLNGFSMTGIGRLSNATFSPYPSREIVGQLNSTSGLSLHGIASSGMFQSHKWSSSLNTLGKSHPAFLLANEPPHTFNGISTSSDHIQLHRDKCTLSFKESNSINDASSFTVSTSFPDARMAVGSSSNYDFGSSHLLMLRGQKQQIQGGGEFGGQSSLKVTLDNPEPLANGTGVSNILGHGESNKNWPGSIQLPKFSSNVSVTGIYPPAGMPATYLTISSAQPDNNNFPIGFPSTSVDSSSQLDLRGDTQCYEELIGSVVEAMNGRSKQQWDAAKQDYYGNHSSIVRDSLVSGNSVVDPLNQIANQNNAICLENIGSSSTNQLNDGAPTFIHDGAEISAMDTWMNYDGKILMDQTKLQSGFANSSFNSLDELVNALSKQDQDQSIQINDEFGFDAQSLGSSCI</sequence>
<dbReference type="InterPro" id="IPR011006">
    <property type="entry name" value="CheY-like_superfamily"/>
</dbReference>
<keyword evidence="9" id="KW-0804">Transcription</keyword>
<feature type="domain" description="Response regulatory" evidence="13">
    <location>
        <begin position="25"/>
        <end position="140"/>
    </location>
</feature>
<evidence type="ECO:0000256" key="6">
    <source>
        <dbReference type="ARBA" id="ARBA00023015"/>
    </source>
</evidence>
<evidence type="ECO:0000313" key="15">
    <source>
        <dbReference type="Proteomes" id="UP001642487"/>
    </source>
</evidence>
<evidence type="ECO:0000256" key="11">
    <source>
        <dbReference type="PROSITE-ProRule" id="PRU00169"/>
    </source>
</evidence>
<dbReference type="InterPro" id="IPR017053">
    <property type="entry name" value="Response_reg_B-typ_pln"/>
</dbReference>
<dbReference type="PANTHER" id="PTHR43874:SF205">
    <property type="entry name" value="TWO-COMPONENT RESPONSE REGULATOR ORR23"/>
    <property type="match status" value="1"/>
</dbReference>
<dbReference type="PROSITE" id="PS50110">
    <property type="entry name" value="RESPONSE_REGULATORY"/>
    <property type="match status" value="1"/>
</dbReference>
<keyword evidence="4" id="KW-0932">Cytokinin signaling pathway</keyword>
<dbReference type="CDD" id="cd17584">
    <property type="entry name" value="REC_typeB_ARR-like"/>
    <property type="match status" value="1"/>
</dbReference>
<dbReference type="SMART" id="SM00448">
    <property type="entry name" value="REC"/>
    <property type="match status" value="1"/>
</dbReference>
<evidence type="ECO:0000256" key="10">
    <source>
        <dbReference type="ARBA" id="ARBA00023242"/>
    </source>
</evidence>
<evidence type="ECO:0000313" key="14">
    <source>
        <dbReference type="EMBL" id="CAK9326530.1"/>
    </source>
</evidence>
<dbReference type="Proteomes" id="UP001642487">
    <property type="component" value="Chromosome 7"/>
</dbReference>
<dbReference type="NCBIfam" id="TIGR01557">
    <property type="entry name" value="myb_SHAQKYF"/>
    <property type="match status" value="1"/>
</dbReference>
<keyword evidence="3 11" id="KW-0597">Phosphoprotein</keyword>
<dbReference type="Gene3D" id="1.10.10.60">
    <property type="entry name" value="Homeodomain-like"/>
    <property type="match status" value="1"/>
</dbReference>
<dbReference type="Gene3D" id="3.40.50.2300">
    <property type="match status" value="1"/>
</dbReference>
<keyword evidence="10" id="KW-0539">Nucleus</keyword>